<protein>
    <submittedName>
        <fullName evidence="1">Uncharacterized protein</fullName>
    </submittedName>
</protein>
<sequence>MNNNAITAYLTPEEIQDLQGRLLTMLGEEVLRYTGYESSSVQVEKAQSLYESMLYCITAYLNTLPDPYAALRALSLQQIFFGGLELVRQYAAECKVLLKRAKDTRVQTDLIAYNHTIDSEIDLLLKGYDPRFQAQNTTALSTMANISYPLFSDDLSVTGILYIRNYLLKLIEENEFCAGYSKNYIRALLLTHGVKHGIDYRDMLVNIKELILEQARGDIPI</sequence>
<proteinExistence type="predicted"/>
<dbReference type="EMBL" id="JAGFNZ010000002">
    <property type="protein sequence ID" value="MBW7572813.1"/>
    <property type="molecule type" value="Genomic_DNA"/>
</dbReference>
<reference evidence="1 2" key="1">
    <citation type="submission" date="2021-03" db="EMBL/GenBank/DDBJ databases">
        <title>Caproiciproducens sp. nov. isolated from feces of cow.</title>
        <authorList>
            <person name="Choi J.-Y."/>
        </authorList>
    </citation>
    <scope>NUCLEOTIDE SEQUENCE [LARGE SCALE GENOMIC DNA]</scope>
    <source>
        <strain evidence="1 2">AGMB10547</strain>
    </source>
</reference>
<dbReference type="InterPro" id="IPR045751">
    <property type="entry name" value="DUF6179"/>
</dbReference>
<dbReference type="Proteomes" id="UP000719942">
    <property type="component" value="Unassembled WGS sequence"/>
</dbReference>
<comment type="caution">
    <text evidence="1">The sequence shown here is derived from an EMBL/GenBank/DDBJ whole genome shotgun (WGS) entry which is preliminary data.</text>
</comment>
<organism evidence="1 2">
    <name type="scientific">Caproiciproducens faecalis</name>
    <dbReference type="NCBI Taxonomy" id="2820301"/>
    <lineage>
        <taxon>Bacteria</taxon>
        <taxon>Bacillati</taxon>
        <taxon>Bacillota</taxon>
        <taxon>Clostridia</taxon>
        <taxon>Eubacteriales</taxon>
        <taxon>Acutalibacteraceae</taxon>
        <taxon>Caproiciproducens</taxon>
    </lineage>
</organism>
<accession>A0ABS7DNN1</accession>
<evidence type="ECO:0000313" key="1">
    <source>
        <dbReference type="EMBL" id="MBW7572813.1"/>
    </source>
</evidence>
<evidence type="ECO:0000313" key="2">
    <source>
        <dbReference type="Proteomes" id="UP000719942"/>
    </source>
</evidence>
<dbReference type="Pfam" id="PF19677">
    <property type="entry name" value="DUF6179"/>
    <property type="match status" value="1"/>
</dbReference>
<name>A0ABS7DNN1_9FIRM</name>
<gene>
    <name evidence="1" type="ORF">J5W02_08290</name>
</gene>
<dbReference type="RefSeq" id="WP_219965190.1">
    <property type="nucleotide sequence ID" value="NZ_JAGFNZ010000002.1"/>
</dbReference>
<keyword evidence="2" id="KW-1185">Reference proteome</keyword>